<dbReference type="EMBL" id="CP139965">
    <property type="protein sequence ID" value="WQD78800.1"/>
    <property type="molecule type" value="Genomic_DNA"/>
</dbReference>
<proteinExistence type="predicted"/>
<feature type="region of interest" description="Disordered" evidence="1">
    <location>
        <begin position="221"/>
        <end position="294"/>
    </location>
</feature>
<feature type="region of interest" description="Disordered" evidence="1">
    <location>
        <begin position="123"/>
        <end position="146"/>
    </location>
</feature>
<dbReference type="RefSeq" id="WP_114809897.1">
    <property type="nucleotide sequence ID" value="NZ_CP139965.1"/>
</dbReference>
<protein>
    <submittedName>
        <fullName evidence="2">Uncharacterized protein</fullName>
    </submittedName>
</protein>
<accession>A0ABZ0WN48</accession>
<reference evidence="2 3" key="1">
    <citation type="submission" date="2023-12" db="EMBL/GenBank/DDBJ databases">
        <title>Genome sequencing and assembly of bacterial species from a model synthetic community.</title>
        <authorList>
            <person name="Hogle S.L."/>
        </authorList>
    </citation>
    <scope>NUCLEOTIDE SEQUENCE [LARGE SCALE GENOMIC DNA]</scope>
    <source>
        <strain evidence="2 3">HAMBI 2494</strain>
    </source>
</reference>
<name>A0ABZ0WN48_9BURK</name>
<evidence type="ECO:0000313" key="3">
    <source>
        <dbReference type="Proteomes" id="UP001325479"/>
    </source>
</evidence>
<evidence type="ECO:0000256" key="1">
    <source>
        <dbReference type="SAM" id="MobiDB-lite"/>
    </source>
</evidence>
<dbReference type="Proteomes" id="UP001325479">
    <property type="component" value="Chromosome"/>
</dbReference>
<feature type="region of interest" description="Disordered" evidence="1">
    <location>
        <begin position="158"/>
        <end position="199"/>
    </location>
</feature>
<gene>
    <name evidence="2" type="ORF">U0042_03565</name>
</gene>
<evidence type="ECO:0000313" key="2">
    <source>
        <dbReference type="EMBL" id="WQD78800.1"/>
    </source>
</evidence>
<keyword evidence="3" id="KW-1185">Reference proteome</keyword>
<sequence length="358" mass="38049">MRHTVTSLFQTFGEAEAARNALLQAGFAATDIGLRGPAAGDTEGIGVAGEGGLLANIERFVASLFATSAQRYDGGDHPEQPEAVREALRRGAVLVRVDTDSDAQAQLAAQTLAGLGALEVVERPPGWDERTSRATDPASVREHSVLDELGLRPAVVPRRQPASAMPAQDEVAPATPPRSRHSPTEEAAADVPPETSVRMSNDAAATAIASASAPGCGAVFTPESGAAAPTGESLGSPQPAHEEEPPAGYEAAPPPGMRAAPPKAAPSIPDEYVEYEEDFRGHHAGQPERQSQPFEDFESAYRYGVMIARDVRYVGRSWEEIEPDARHGWETTFPADAWDKIRSAVRHGWERAGENRAV</sequence>
<organism evidence="2 3">
    <name type="scientific">Paraburkholderia kururiensis</name>
    <dbReference type="NCBI Taxonomy" id="984307"/>
    <lineage>
        <taxon>Bacteria</taxon>
        <taxon>Pseudomonadati</taxon>
        <taxon>Pseudomonadota</taxon>
        <taxon>Betaproteobacteria</taxon>
        <taxon>Burkholderiales</taxon>
        <taxon>Burkholderiaceae</taxon>
        <taxon>Paraburkholderia</taxon>
    </lineage>
</organism>
<feature type="compositionally biased region" description="Low complexity" evidence="1">
    <location>
        <begin position="246"/>
        <end position="266"/>
    </location>
</feature>